<sequence>MTTTTATTSRATEASLLSRVDRIGSLLAEHSGGHDVAGTFVTESYDALRREGLLSVAVPVELGGEGATIAQIAAMQRRIAHYCGSTALASAMHQHVTAFTAWRHRRDLPGAEATLRRVLEEGIVLVSTGGGDFTEPPGRATRVDGGFRVTGRKRFASQSVAGAVISTMFTYDDPQQGLRVLNLSVPAGAEGVSVADNWDTLGMRGTASNDIVFDNVFVPEERVLANRPFGVVDGPLQVISSIAFPIITAVYLGVAEAAYSAAVQAAGRKRDDPAVQRQLGQSRLLLQGAEWVLEGALRDVGDDPTPSAETFLAVMLAKAHVVHAGMRVCDLAMDVAGGPAYFKGSMIERCYRDIRAGKFHPLTPEQTLAEVGRHELGLSTVA</sequence>
<evidence type="ECO:0000256" key="6">
    <source>
        <dbReference type="ARBA" id="ARBA00023033"/>
    </source>
</evidence>
<evidence type="ECO:0000256" key="3">
    <source>
        <dbReference type="ARBA" id="ARBA00022643"/>
    </source>
</evidence>
<keyword evidence="18" id="KW-1185">Reference proteome</keyword>
<evidence type="ECO:0000259" key="16">
    <source>
        <dbReference type="Pfam" id="PF08028"/>
    </source>
</evidence>
<accession>A0A1H9RSV5</accession>
<feature type="domain" description="Acyl-CoA oxidase/dehydrogenase middle" evidence="14">
    <location>
        <begin position="129"/>
        <end position="216"/>
    </location>
</feature>
<dbReference type="PANTHER" id="PTHR43884">
    <property type="entry name" value="ACYL-COA DEHYDROGENASE"/>
    <property type="match status" value="1"/>
</dbReference>
<evidence type="ECO:0000256" key="13">
    <source>
        <dbReference type="ARBA" id="ARBA00049456"/>
    </source>
</evidence>
<evidence type="ECO:0000256" key="2">
    <source>
        <dbReference type="ARBA" id="ARBA00022630"/>
    </source>
</evidence>
<dbReference type="GO" id="GO:0003995">
    <property type="term" value="F:acyl-CoA dehydrogenase activity"/>
    <property type="evidence" value="ECO:0007669"/>
    <property type="project" value="TreeGrafter"/>
</dbReference>
<gene>
    <name evidence="17" type="ORF">SAMN05216199_1106</name>
</gene>
<dbReference type="Pfam" id="PF08028">
    <property type="entry name" value="Acyl-CoA_dh_2"/>
    <property type="match status" value="1"/>
</dbReference>
<dbReference type="RefSeq" id="WP_091755980.1">
    <property type="nucleotide sequence ID" value="NZ_FOHB01000001.1"/>
</dbReference>
<proteinExistence type="inferred from homology"/>
<evidence type="ECO:0000256" key="9">
    <source>
        <dbReference type="ARBA" id="ARBA00034328"/>
    </source>
</evidence>
<dbReference type="InterPro" id="IPR013107">
    <property type="entry name" value="Acyl-CoA_DH_C"/>
</dbReference>
<dbReference type="SUPFAM" id="SSF47203">
    <property type="entry name" value="Acyl-CoA dehydrogenase C-terminal domain-like"/>
    <property type="match status" value="1"/>
</dbReference>
<dbReference type="InterPro" id="IPR046373">
    <property type="entry name" value="Acyl-CoA_Oxase/DH_mid-dom_sf"/>
</dbReference>
<dbReference type="InterPro" id="IPR009100">
    <property type="entry name" value="AcylCoA_DH/oxidase_NM_dom_sf"/>
</dbReference>
<dbReference type="InterPro" id="IPR037069">
    <property type="entry name" value="AcylCoA_DH/ox_N_sf"/>
</dbReference>
<comment type="catalytic activity">
    <reaction evidence="11">
        <text>dibenzothiophene + FMNH2 + O2 = dibenzothiophene 5-oxide + FMN + H2O + H(+)</text>
        <dbReference type="Rhea" id="RHEA:49076"/>
        <dbReference type="ChEBI" id="CHEBI:15377"/>
        <dbReference type="ChEBI" id="CHEBI:15378"/>
        <dbReference type="ChEBI" id="CHEBI:15379"/>
        <dbReference type="ChEBI" id="CHEBI:23681"/>
        <dbReference type="ChEBI" id="CHEBI:23683"/>
        <dbReference type="ChEBI" id="CHEBI:57618"/>
        <dbReference type="ChEBI" id="CHEBI:58210"/>
    </reaction>
</comment>
<dbReference type="GO" id="GO:0050660">
    <property type="term" value="F:flavin adenine dinucleotide binding"/>
    <property type="evidence" value="ECO:0007669"/>
    <property type="project" value="InterPro"/>
</dbReference>
<dbReference type="InterPro" id="IPR013786">
    <property type="entry name" value="AcylCoA_DH/ox_N"/>
</dbReference>
<comment type="similarity">
    <text evidence="8">Belongs to the DszC flavin monooxygenase family.</text>
</comment>
<evidence type="ECO:0000313" key="17">
    <source>
        <dbReference type="EMBL" id="SER75786.1"/>
    </source>
</evidence>
<comment type="catalytic activity">
    <reaction evidence="13">
        <text>dibenzothiophene + 2 FMNH2 + 2 O2 = dibenzothiophene 5,5-dioxide + 2 FMN + 2 H2O + 2 H(+)</text>
        <dbReference type="Rhea" id="RHEA:49072"/>
        <dbReference type="ChEBI" id="CHEBI:15377"/>
        <dbReference type="ChEBI" id="CHEBI:15378"/>
        <dbReference type="ChEBI" id="CHEBI:15379"/>
        <dbReference type="ChEBI" id="CHEBI:23681"/>
        <dbReference type="ChEBI" id="CHEBI:57618"/>
        <dbReference type="ChEBI" id="CHEBI:58210"/>
        <dbReference type="ChEBI" id="CHEBI:90356"/>
        <dbReference type="EC" id="1.14.14.21"/>
    </reaction>
</comment>
<feature type="domain" description="Acyl-CoA dehydrogenase C-terminal" evidence="16">
    <location>
        <begin position="247"/>
        <end position="361"/>
    </location>
</feature>
<evidence type="ECO:0000256" key="10">
    <source>
        <dbReference type="ARBA" id="ARBA00034345"/>
    </source>
</evidence>
<comment type="subcellular location">
    <subcellularLocation>
        <location evidence="1">Cytoplasm</location>
    </subcellularLocation>
</comment>
<dbReference type="GO" id="GO:0004497">
    <property type="term" value="F:monooxygenase activity"/>
    <property type="evidence" value="ECO:0007669"/>
    <property type="project" value="UniProtKB-KW"/>
</dbReference>
<evidence type="ECO:0000259" key="15">
    <source>
        <dbReference type="Pfam" id="PF02771"/>
    </source>
</evidence>
<dbReference type="STRING" id="587636.SAMN05216199_1106"/>
<evidence type="ECO:0000259" key="14">
    <source>
        <dbReference type="Pfam" id="PF02770"/>
    </source>
</evidence>
<comment type="pathway">
    <text evidence="7">Sulfur metabolism; dibenzothiophene degradation.</text>
</comment>
<dbReference type="SUPFAM" id="SSF56645">
    <property type="entry name" value="Acyl-CoA dehydrogenase NM domain-like"/>
    <property type="match status" value="1"/>
</dbReference>
<keyword evidence="4" id="KW-0547">Nucleotide-binding</keyword>
<dbReference type="OrthoDB" id="3404950at2"/>
<dbReference type="Gene3D" id="1.20.140.10">
    <property type="entry name" value="Butyryl-CoA Dehydrogenase, subunit A, domain 3"/>
    <property type="match status" value="1"/>
</dbReference>
<dbReference type="Proteomes" id="UP000199019">
    <property type="component" value="Unassembled WGS sequence"/>
</dbReference>
<dbReference type="Pfam" id="PF02770">
    <property type="entry name" value="Acyl-CoA_dh_M"/>
    <property type="match status" value="1"/>
</dbReference>
<dbReference type="InterPro" id="IPR006091">
    <property type="entry name" value="Acyl-CoA_Oxase/DH_mid-dom"/>
</dbReference>
<organism evidence="17 18">
    <name type="scientific">Pedococcus cremeus</name>
    <dbReference type="NCBI Taxonomy" id="587636"/>
    <lineage>
        <taxon>Bacteria</taxon>
        <taxon>Bacillati</taxon>
        <taxon>Actinomycetota</taxon>
        <taxon>Actinomycetes</taxon>
        <taxon>Micrococcales</taxon>
        <taxon>Intrasporangiaceae</taxon>
        <taxon>Pedococcus</taxon>
    </lineage>
</organism>
<evidence type="ECO:0000256" key="7">
    <source>
        <dbReference type="ARBA" id="ARBA00034307"/>
    </source>
</evidence>
<dbReference type="EMBL" id="FOHB01000001">
    <property type="protein sequence ID" value="SER75786.1"/>
    <property type="molecule type" value="Genomic_DNA"/>
</dbReference>
<dbReference type="InterPro" id="IPR036250">
    <property type="entry name" value="AcylCo_DH-like_C"/>
</dbReference>
<keyword evidence="2" id="KW-0285">Flavoprotein</keyword>
<dbReference type="PIRSF" id="PIRSF016578">
    <property type="entry name" value="HsaA"/>
    <property type="match status" value="1"/>
</dbReference>
<dbReference type="Pfam" id="PF02771">
    <property type="entry name" value="Acyl-CoA_dh_N"/>
    <property type="match status" value="1"/>
</dbReference>
<dbReference type="EC" id="1.14.14.21" evidence="9"/>
<evidence type="ECO:0000256" key="8">
    <source>
        <dbReference type="ARBA" id="ARBA00034317"/>
    </source>
</evidence>
<evidence type="ECO:0000256" key="4">
    <source>
        <dbReference type="ARBA" id="ARBA00022741"/>
    </source>
</evidence>
<protein>
    <recommendedName>
        <fullName evidence="10">Dibenzothiophene monooxygenase</fullName>
        <ecNumber evidence="9">1.14.14.21</ecNumber>
    </recommendedName>
</protein>
<evidence type="ECO:0000256" key="12">
    <source>
        <dbReference type="ARBA" id="ARBA00048445"/>
    </source>
</evidence>
<evidence type="ECO:0000256" key="11">
    <source>
        <dbReference type="ARBA" id="ARBA00047859"/>
    </source>
</evidence>
<keyword evidence="3" id="KW-0288">FMN</keyword>
<dbReference type="Gene3D" id="2.40.110.10">
    <property type="entry name" value="Butyryl-CoA Dehydrogenase, subunit A, domain 2"/>
    <property type="match status" value="1"/>
</dbReference>
<comment type="catalytic activity">
    <reaction evidence="12">
        <text>dibenzothiophene 5-oxide + FMNH2 + O2 = dibenzothiophene 5,5-dioxide + FMN + H2O + H(+)</text>
        <dbReference type="Rhea" id="RHEA:49080"/>
        <dbReference type="ChEBI" id="CHEBI:15377"/>
        <dbReference type="ChEBI" id="CHEBI:15378"/>
        <dbReference type="ChEBI" id="CHEBI:15379"/>
        <dbReference type="ChEBI" id="CHEBI:23683"/>
        <dbReference type="ChEBI" id="CHEBI:57618"/>
        <dbReference type="ChEBI" id="CHEBI:58210"/>
        <dbReference type="ChEBI" id="CHEBI:90356"/>
    </reaction>
</comment>
<dbReference type="GO" id="GO:0005737">
    <property type="term" value="C:cytoplasm"/>
    <property type="evidence" value="ECO:0007669"/>
    <property type="project" value="UniProtKB-SubCell"/>
</dbReference>
<keyword evidence="6" id="KW-0503">Monooxygenase</keyword>
<evidence type="ECO:0000313" key="18">
    <source>
        <dbReference type="Proteomes" id="UP000199019"/>
    </source>
</evidence>
<dbReference type="PANTHER" id="PTHR43884:SF12">
    <property type="entry name" value="ISOVALERYL-COA DEHYDROGENASE, MITOCHONDRIAL-RELATED"/>
    <property type="match status" value="1"/>
</dbReference>
<keyword evidence="5" id="KW-0560">Oxidoreductase</keyword>
<evidence type="ECO:0000256" key="1">
    <source>
        <dbReference type="ARBA" id="ARBA00004496"/>
    </source>
</evidence>
<feature type="domain" description="Acyl-CoA dehydrogenase/oxidase N-terminal" evidence="15">
    <location>
        <begin position="32"/>
        <end position="98"/>
    </location>
</feature>
<dbReference type="AlphaFoldDB" id="A0A1H9RSV5"/>
<reference evidence="18" key="1">
    <citation type="submission" date="2016-10" db="EMBL/GenBank/DDBJ databases">
        <authorList>
            <person name="Varghese N."/>
            <person name="Submissions S."/>
        </authorList>
    </citation>
    <scope>NUCLEOTIDE SEQUENCE [LARGE SCALE GENOMIC DNA]</scope>
    <source>
        <strain evidence="18">CGMCC 1.6963</strain>
    </source>
</reference>
<name>A0A1H9RSV5_9MICO</name>
<evidence type="ECO:0000256" key="5">
    <source>
        <dbReference type="ARBA" id="ARBA00023002"/>
    </source>
</evidence>
<dbReference type="Gene3D" id="1.10.540.10">
    <property type="entry name" value="Acyl-CoA dehydrogenase/oxidase, N-terminal domain"/>
    <property type="match status" value="1"/>
</dbReference>